<sequence length="211" mass="23798">MLKKWIFYSSLLLIIGFISLSFKPFNLNEHALCQDNQDVVFDYMFPSPEPKSYVPSTVPYKGKFFIGFKEAIGLKESQGQYHLINTLGYMGKYQFGIHTLKTIGIHDSTLFMNSPKLQEKAFDALIKRNKWELRSEIQKYSGKIISGVKITESGILAAAHLGGAGSVKQFLKSNGSRKCKDQYGTSIKHYMKSFGGYDTKGIVADRNARVK</sequence>
<evidence type="ECO:0000313" key="3">
    <source>
        <dbReference type="Proteomes" id="UP000220828"/>
    </source>
</evidence>
<dbReference type="OMA" id="WILRRDI"/>
<dbReference type="OrthoDB" id="1143238at2"/>
<comment type="caution">
    <text evidence="1">The sequence shown here is derived from an EMBL/GenBank/DDBJ whole genome shotgun (WGS) entry which is preliminary data.</text>
</comment>
<dbReference type="RefSeq" id="WP_014083014.1">
    <property type="nucleotide sequence ID" value="NZ_CBCSFI010000014.1"/>
</dbReference>
<reference evidence="1 3" key="1">
    <citation type="submission" date="2017-09" db="EMBL/GenBank/DDBJ databases">
        <title>Whole genomes of Flavobacteriaceae.</title>
        <authorList>
            <person name="Stine C."/>
            <person name="Li C."/>
            <person name="Tadesse D."/>
        </authorList>
    </citation>
    <scope>NUCLEOTIDE SEQUENCE [LARGE SCALE GENOMIC DNA]</scope>
    <source>
        <strain evidence="1 3">ATCC 35036</strain>
    </source>
</reference>
<dbReference type="Proteomes" id="UP000220828">
    <property type="component" value="Unassembled WGS sequence"/>
</dbReference>
<evidence type="ECO:0000313" key="1">
    <source>
        <dbReference type="EMBL" id="PDS21855.1"/>
    </source>
</evidence>
<dbReference type="AlphaFoldDB" id="A0A2H3KFD0"/>
<protein>
    <submittedName>
        <fullName evidence="1">Peptidoglycan-binding protein LysM</fullName>
    </submittedName>
</protein>
<reference evidence="2 4" key="2">
    <citation type="submission" date="2019-06" db="EMBL/GenBank/DDBJ databases">
        <title>Genomic Encyclopedia of Archaeal and Bacterial Type Strains, Phase II (KMG-II): from individual species to whole genera.</title>
        <authorList>
            <person name="Goeker M."/>
        </authorList>
    </citation>
    <scope>NUCLEOTIDE SEQUENCE [LARGE SCALE GENOMIC DNA]</scope>
    <source>
        <strain evidence="2 4">DSM 24789</strain>
    </source>
</reference>
<gene>
    <name evidence="1" type="ORF">B0A77_14910</name>
    <name evidence="2" type="ORF">BC670_1804</name>
</gene>
<dbReference type="EMBL" id="VFPJ01000001">
    <property type="protein sequence ID" value="TQM40889.1"/>
    <property type="molecule type" value="Genomic_DNA"/>
</dbReference>
<evidence type="ECO:0000313" key="2">
    <source>
        <dbReference type="EMBL" id="TQM40889.1"/>
    </source>
</evidence>
<proteinExistence type="predicted"/>
<accession>A0A2H3KFD0</accession>
<organism evidence="1 3">
    <name type="scientific">Flavobacterium branchiophilum</name>
    <dbReference type="NCBI Taxonomy" id="55197"/>
    <lineage>
        <taxon>Bacteria</taxon>
        <taxon>Pseudomonadati</taxon>
        <taxon>Bacteroidota</taxon>
        <taxon>Flavobacteriia</taxon>
        <taxon>Flavobacteriales</taxon>
        <taxon>Flavobacteriaceae</taxon>
        <taxon>Flavobacterium</taxon>
    </lineage>
</organism>
<evidence type="ECO:0000313" key="4">
    <source>
        <dbReference type="Proteomes" id="UP000320773"/>
    </source>
</evidence>
<dbReference type="EMBL" id="PCMW01000141">
    <property type="protein sequence ID" value="PDS21855.1"/>
    <property type="molecule type" value="Genomic_DNA"/>
</dbReference>
<name>A0A2H3KFD0_9FLAO</name>
<dbReference type="Proteomes" id="UP000320773">
    <property type="component" value="Unassembled WGS sequence"/>
</dbReference>